<feature type="region of interest" description="Disordered" evidence="1">
    <location>
        <begin position="98"/>
        <end position="166"/>
    </location>
</feature>
<keyword evidence="2" id="KW-1133">Transmembrane helix</keyword>
<feature type="compositionally biased region" description="Polar residues" evidence="1">
    <location>
        <begin position="919"/>
        <end position="928"/>
    </location>
</feature>
<feature type="compositionally biased region" description="Polar residues" evidence="1">
    <location>
        <begin position="409"/>
        <end position="420"/>
    </location>
</feature>
<feature type="compositionally biased region" description="Basic residues" evidence="1">
    <location>
        <begin position="526"/>
        <end position="536"/>
    </location>
</feature>
<dbReference type="PANTHER" id="PTHR38426:SF1">
    <property type="entry name" value="MAINTENANCE OF TELOMERE CAPPING PROTEIN 4"/>
    <property type="match status" value="1"/>
</dbReference>
<feature type="transmembrane region" description="Helical" evidence="2">
    <location>
        <begin position="1164"/>
        <end position="1185"/>
    </location>
</feature>
<reference evidence="3" key="1">
    <citation type="journal article" date="2023" name="Mol. Phylogenet. Evol.">
        <title>Genome-scale phylogeny and comparative genomics of the fungal order Sordariales.</title>
        <authorList>
            <person name="Hensen N."/>
            <person name="Bonometti L."/>
            <person name="Westerberg I."/>
            <person name="Brannstrom I.O."/>
            <person name="Guillou S."/>
            <person name="Cros-Aarteil S."/>
            <person name="Calhoun S."/>
            <person name="Haridas S."/>
            <person name="Kuo A."/>
            <person name="Mondo S."/>
            <person name="Pangilinan J."/>
            <person name="Riley R."/>
            <person name="LaButti K."/>
            <person name="Andreopoulos B."/>
            <person name="Lipzen A."/>
            <person name="Chen C."/>
            <person name="Yan M."/>
            <person name="Daum C."/>
            <person name="Ng V."/>
            <person name="Clum A."/>
            <person name="Steindorff A."/>
            <person name="Ohm R.A."/>
            <person name="Martin F."/>
            <person name="Silar P."/>
            <person name="Natvig D.O."/>
            <person name="Lalanne C."/>
            <person name="Gautier V."/>
            <person name="Ament-Velasquez S.L."/>
            <person name="Kruys A."/>
            <person name="Hutchinson M.I."/>
            <person name="Powell A.J."/>
            <person name="Barry K."/>
            <person name="Miller A.N."/>
            <person name="Grigoriev I.V."/>
            <person name="Debuchy R."/>
            <person name="Gladieux P."/>
            <person name="Hiltunen Thoren M."/>
            <person name="Johannesson H."/>
        </authorList>
    </citation>
    <scope>NUCLEOTIDE SEQUENCE</scope>
    <source>
        <strain evidence="3">CBS 532.94</strain>
    </source>
</reference>
<dbReference type="EMBL" id="MU860016">
    <property type="protein sequence ID" value="KAK4241845.1"/>
    <property type="molecule type" value="Genomic_DNA"/>
</dbReference>
<proteinExistence type="predicted"/>
<gene>
    <name evidence="3" type="ORF">C8A03DRAFT_11936</name>
</gene>
<keyword evidence="2" id="KW-0472">Membrane</keyword>
<feature type="region of interest" description="Disordered" evidence="1">
    <location>
        <begin position="1"/>
        <end position="86"/>
    </location>
</feature>
<feature type="compositionally biased region" description="Polar residues" evidence="1">
    <location>
        <begin position="226"/>
        <end position="236"/>
    </location>
</feature>
<evidence type="ECO:0000256" key="1">
    <source>
        <dbReference type="SAM" id="MobiDB-lite"/>
    </source>
</evidence>
<dbReference type="Proteomes" id="UP001303760">
    <property type="component" value="Unassembled WGS sequence"/>
</dbReference>
<accession>A0AAN7CGZ0</accession>
<feature type="compositionally biased region" description="Low complexity" evidence="1">
    <location>
        <begin position="705"/>
        <end position="714"/>
    </location>
</feature>
<name>A0AAN7CGZ0_9PEZI</name>
<dbReference type="AlphaFoldDB" id="A0AAN7CGZ0"/>
<feature type="compositionally biased region" description="Basic and acidic residues" evidence="1">
    <location>
        <begin position="488"/>
        <end position="500"/>
    </location>
</feature>
<feature type="region of interest" description="Disordered" evidence="1">
    <location>
        <begin position="304"/>
        <end position="339"/>
    </location>
</feature>
<feature type="region of interest" description="Disordered" evidence="1">
    <location>
        <begin position="469"/>
        <end position="507"/>
    </location>
</feature>
<feature type="region of interest" description="Disordered" evidence="1">
    <location>
        <begin position="833"/>
        <end position="905"/>
    </location>
</feature>
<feature type="region of interest" description="Disordered" evidence="1">
    <location>
        <begin position="917"/>
        <end position="990"/>
    </location>
</feature>
<feature type="region of interest" description="Disordered" evidence="1">
    <location>
        <begin position="525"/>
        <end position="577"/>
    </location>
</feature>
<feature type="compositionally biased region" description="Basic and acidic residues" evidence="1">
    <location>
        <begin position="112"/>
        <end position="132"/>
    </location>
</feature>
<evidence type="ECO:0000313" key="4">
    <source>
        <dbReference type="Proteomes" id="UP001303760"/>
    </source>
</evidence>
<feature type="region of interest" description="Disordered" evidence="1">
    <location>
        <begin position="393"/>
        <end position="425"/>
    </location>
</feature>
<feature type="compositionally biased region" description="Basic and acidic residues" evidence="1">
    <location>
        <begin position="725"/>
        <end position="741"/>
    </location>
</feature>
<feature type="compositionally biased region" description="Basic and acidic residues" evidence="1">
    <location>
        <begin position="614"/>
        <end position="642"/>
    </location>
</feature>
<organism evidence="3 4">
    <name type="scientific">Achaetomium macrosporum</name>
    <dbReference type="NCBI Taxonomy" id="79813"/>
    <lineage>
        <taxon>Eukaryota</taxon>
        <taxon>Fungi</taxon>
        <taxon>Dikarya</taxon>
        <taxon>Ascomycota</taxon>
        <taxon>Pezizomycotina</taxon>
        <taxon>Sordariomycetes</taxon>
        <taxon>Sordariomycetidae</taxon>
        <taxon>Sordariales</taxon>
        <taxon>Chaetomiaceae</taxon>
        <taxon>Achaetomium</taxon>
    </lineage>
</organism>
<sequence length="1211" mass="132855">MTDQDVSLPPNLRPRRAAGHLNPASRDVGATEETSLSTPAPDSTTAISFAEAQPRGQTPSSTAHRSDVEKRLSAGAHRAHKHRSSGGFLLANSLLSRSNSAQQRDAQSYTPSDKRQSRQHPVEQRGSKDVQHGQEGSTSRAGHAEESSTSTALTKRDSFAGDTAAGSPLRTSIAQLDMESAQIVTMALNLSESRRLASRRNVSQPTPPRLAPLPDGAPGGSLRYHLQQQRKMSRTVSPRPDRSPRIGTGRVFTPLQPAFEPGATYRYHFSASTLARAQKAKEYLELMAQYRRVLELLSPLEPERTTRPWTATPPVTPNGSAPVSRVPSGEPGTRIGRPYNPLQYIRNRKVRARERKAIDGAAQGFDDAVRVSEWIDEVAKWVATGQARLPGNPALPPFPSAQAADFQASPPSSIARTSALTKPKRPRVDWVIDPADMLADVYWLELDDNKKLVEDRHWRRVFPQGLDATRPLSRDEAPRLATPSSAKEPSDAHTPGEKATMDPPSSRLEAEHVLSAARDRAQQKLRALKGSHHRHSSSIANRDLLRLHRGSGSESSDTDSDRRRRARGSAAGSTVRYVLEKQMEEMIAREQKEAESHPLYDHEAKRMKFASMSPEREAPHRPQDPNGRGRADSHAELSEAEARGLGLKPFPWTHSSPPQTTGRNSLEVPGSKRVSVDDDASQPTSPALRPAHDAGLIPAIGMDLSPMSSRPSSPHRNPLTRVRSFFRERSRERGPEGHTNAEEGAISLGPPSDTWIASPETAESNGVSLPQRRPSRSPVGDGVLGHRSHKSLSSARLRGEDGGISLRSLIRGQRIDTVLRSGVSKVSDIFWRKDGGDEQSSSTSSDDSEAELRGRSRGIRHGRSLSVQDAKFLSPGGPQLILDHAKSNSHGQLLHPPSRPISRRSSRFDLLKPPRIDVQSASSSQTATPVLVPQQVPVGSDTESQVGRDDVRAGAGRLDATLTTHNPPRPSTTSSSRQWSIPERGASTGSAVSRREIARLRALLLSSGIHAMELDRRAKERKLLPSPILTTASSNPPPSSLTWQEITRLAPDAATQQRLLNTPLARTDLYPLAARTLASSVESSAAHFTSLSSRFSAETAPALIQRVEALRSKVDDELTALTRSAADAADEASHDLVVGQRLKVKRVVDSMEKMLRRRRRRFRWVRRAGWLVVEWLLVGCMWYVWFVVMITRVVLGVGKGFVRGVRWLLWL</sequence>
<dbReference type="InterPro" id="IPR038769">
    <property type="entry name" value="MTC4"/>
</dbReference>
<dbReference type="PANTHER" id="PTHR38426">
    <property type="entry name" value="MAINTENANCE OF TELOMERE CAPPING PROTEIN 4"/>
    <property type="match status" value="1"/>
</dbReference>
<keyword evidence="4" id="KW-1185">Reference proteome</keyword>
<comment type="caution">
    <text evidence="3">The sequence shown here is derived from an EMBL/GenBank/DDBJ whole genome shotgun (WGS) entry which is preliminary data.</text>
</comment>
<evidence type="ECO:0000313" key="3">
    <source>
        <dbReference type="EMBL" id="KAK4241845.1"/>
    </source>
</evidence>
<feature type="region of interest" description="Disordered" evidence="1">
    <location>
        <begin position="194"/>
        <end position="254"/>
    </location>
</feature>
<feature type="compositionally biased region" description="Polar residues" evidence="1">
    <location>
        <begin position="653"/>
        <end position="664"/>
    </location>
</feature>
<evidence type="ECO:0000256" key="2">
    <source>
        <dbReference type="SAM" id="Phobius"/>
    </source>
</evidence>
<feature type="compositionally biased region" description="Polar residues" evidence="1">
    <location>
        <begin position="32"/>
        <end position="47"/>
    </location>
</feature>
<reference evidence="3" key="2">
    <citation type="submission" date="2023-05" db="EMBL/GenBank/DDBJ databases">
        <authorList>
            <consortium name="Lawrence Berkeley National Laboratory"/>
            <person name="Steindorff A."/>
            <person name="Hensen N."/>
            <person name="Bonometti L."/>
            <person name="Westerberg I."/>
            <person name="Brannstrom I.O."/>
            <person name="Guillou S."/>
            <person name="Cros-Aarteil S."/>
            <person name="Calhoun S."/>
            <person name="Haridas S."/>
            <person name="Kuo A."/>
            <person name="Mondo S."/>
            <person name="Pangilinan J."/>
            <person name="Riley R."/>
            <person name="Labutti K."/>
            <person name="Andreopoulos B."/>
            <person name="Lipzen A."/>
            <person name="Chen C."/>
            <person name="Yanf M."/>
            <person name="Daum C."/>
            <person name="Ng V."/>
            <person name="Clum A."/>
            <person name="Ohm R."/>
            <person name="Martin F."/>
            <person name="Silar P."/>
            <person name="Natvig D."/>
            <person name="Lalanne C."/>
            <person name="Gautier V."/>
            <person name="Ament-Velasquez S.L."/>
            <person name="Kruys A."/>
            <person name="Hutchinson M.I."/>
            <person name="Powell A.J."/>
            <person name="Barry K."/>
            <person name="Miller A.N."/>
            <person name="Grigoriev I.V."/>
            <person name="Debuchy R."/>
            <person name="Gladieux P."/>
            <person name="Thoren M.H."/>
            <person name="Johannesson H."/>
        </authorList>
    </citation>
    <scope>NUCLEOTIDE SEQUENCE</scope>
    <source>
        <strain evidence="3">CBS 532.94</strain>
    </source>
</reference>
<protein>
    <submittedName>
        <fullName evidence="3">Uncharacterized protein</fullName>
    </submittedName>
</protein>
<feature type="region of interest" description="Disordered" evidence="1">
    <location>
        <begin position="610"/>
        <end position="796"/>
    </location>
</feature>
<keyword evidence="2" id="KW-0812">Transmembrane</keyword>